<protein>
    <submittedName>
        <fullName evidence="3">4-hydroxybenzoyl-CoA thioesterase family active site</fullName>
    </submittedName>
</protein>
<dbReference type="PIRSF" id="PIRSF003230">
    <property type="entry name" value="YbgC"/>
    <property type="match status" value="1"/>
</dbReference>
<dbReference type="NCBIfam" id="TIGR00051">
    <property type="entry name" value="YbgC/FadM family acyl-CoA thioesterase"/>
    <property type="match status" value="1"/>
</dbReference>
<reference evidence="3" key="1">
    <citation type="submission" date="2015-10" db="EMBL/GenBank/DDBJ databases">
        <authorList>
            <person name="Gilbert D.G."/>
        </authorList>
    </citation>
    <scope>NUCLEOTIDE SEQUENCE</scope>
</reference>
<dbReference type="InterPro" id="IPR029069">
    <property type="entry name" value="HotDog_dom_sf"/>
</dbReference>
<dbReference type="SUPFAM" id="SSF54637">
    <property type="entry name" value="Thioesterase/thiol ester dehydrase-isomerase"/>
    <property type="match status" value="1"/>
</dbReference>
<organism evidence="3">
    <name type="scientific">hydrothermal vent metagenome</name>
    <dbReference type="NCBI Taxonomy" id="652676"/>
    <lineage>
        <taxon>unclassified sequences</taxon>
        <taxon>metagenomes</taxon>
        <taxon>ecological metagenomes</taxon>
    </lineage>
</organism>
<dbReference type="InterPro" id="IPR050563">
    <property type="entry name" value="4-hydroxybenzoyl-CoA_TE"/>
</dbReference>
<dbReference type="PANTHER" id="PTHR31793:SF27">
    <property type="entry name" value="NOVEL THIOESTERASE SUPERFAMILY DOMAIN AND SAPOSIN A-TYPE DOMAIN CONTAINING PROTEIN (0610012H03RIK)"/>
    <property type="match status" value="1"/>
</dbReference>
<keyword evidence="2" id="KW-0378">Hydrolase</keyword>
<evidence type="ECO:0000313" key="3">
    <source>
        <dbReference type="EMBL" id="CUV10721.1"/>
    </source>
</evidence>
<proteinExistence type="inferred from homology"/>
<dbReference type="AlphaFoldDB" id="A0A161KH71"/>
<name>A0A161KH71_9ZZZZ</name>
<evidence type="ECO:0000256" key="1">
    <source>
        <dbReference type="ARBA" id="ARBA00005953"/>
    </source>
</evidence>
<dbReference type="Pfam" id="PF13279">
    <property type="entry name" value="4HBT_2"/>
    <property type="match status" value="1"/>
</dbReference>
<dbReference type="EMBL" id="FAXC01000472">
    <property type="protein sequence ID" value="CUV10721.1"/>
    <property type="molecule type" value="Genomic_DNA"/>
</dbReference>
<dbReference type="CDD" id="cd00586">
    <property type="entry name" value="4HBT"/>
    <property type="match status" value="1"/>
</dbReference>
<comment type="similarity">
    <text evidence="1">Belongs to the 4-hydroxybenzoyl-CoA thioesterase family.</text>
</comment>
<dbReference type="InterPro" id="IPR006684">
    <property type="entry name" value="YbgC/YbaW"/>
</dbReference>
<gene>
    <name evidence="3" type="ORF">MGWOODY_Mmi932</name>
</gene>
<dbReference type="GO" id="GO:0047617">
    <property type="term" value="F:fatty acyl-CoA hydrolase activity"/>
    <property type="evidence" value="ECO:0007669"/>
    <property type="project" value="TreeGrafter"/>
</dbReference>
<sequence length="134" mass="15667">MIQFEYRTKVYYKDVDQMGIVYYARYYEYFEAARTELLKSLGIHVTAIEDDGYLLPVITSHCDYKVGANFEDTLVVNTIIKELPKPRLRIDYEVHRDNSDELLVSGYTMHAFTDKSGKAVKPPKQLVETLRKNF</sequence>
<evidence type="ECO:0000256" key="2">
    <source>
        <dbReference type="ARBA" id="ARBA00022801"/>
    </source>
</evidence>
<dbReference type="PANTHER" id="PTHR31793">
    <property type="entry name" value="4-HYDROXYBENZOYL-COA THIOESTERASE FAMILY MEMBER"/>
    <property type="match status" value="1"/>
</dbReference>
<dbReference type="Gene3D" id="3.10.129.10">
    <property type="entry name" value="Hotdog Thioesterase"/>
    <property type="match status" value="1"/>
</dbReference>
<accession>A0A161KH71</accession>